<organism evidence="1 2">
    <name type="scientific">Candidatus Synechococcus spongiarum 15L</name>
    <dbReference type="NCBI Taxonomy" id="1608419"/>
    <lineage>
        <taxon>Bacteria</taxon>
        <taxon>Bacillati</taxon>
        <taxon>Cyanobacteriota</taxon>
        <taxon>Cyanophyceae</taxon>
        <taxon>Synechococcales</taxon>
        <taxon>Synechococcaceae</taxon>
        <taxon>Synechococcus</taxon>
    </lineage>
</organism>
<dbReference type="InterPro" id="IPR019089">
    <property type="entry name" value="Cas_GSU0054"/>
</dbReference>
<dbReference type="NCBIfam" id="TIGR02165">
    <property type="entry name" value="cas5_6_GSU0054"/>
    <property type="match status" value="1"/>
</dbReference>
<dbReference type="Proteomes" id="UP000035037">
    <property type="component" value="Unassembled WGS sequence"/>
</dbReference>
<evidence type="ECO:0008006" key="3">
    <source>
        <dbReference type="Google" id="ProtNLM"/>
    </source>
</evidence>
<reference evidence="1 2" key="1">
    <citation type="submission" date="2015-02" db="EMBL/GenBank/DDBJ databases">
        <authorList>
            <person name="Slaby B."/>
            <person name="Hentschel U."/>
        </authorList>
    </citation>
    <scope>NUCLEOTIDE SEQUENCE [LARGE SCALE GENOMIC DNA]</scope>
    <source>
        <strain evidence="1">15L</strain>
    </source>
</reference>
<gene>
    <name evidence="1" type="ORF">TQ37_03510</name>
</gene>
<protein>
    <recommendedName>
        <fullName evidence="3">Type I-U CRISPR-associated protein Cas5/Cas6</fullName>
    </recommendedName>
</protein>
<comment type="caution">
    <text evidence="1">The sequence shown here is derived from an EMBL/GenBank/DDBJ whole genome shotgun (WGS) entry which is preliminary data.</text>
</comment>
<dbReference type="AlphaFoldDB" id="A0A0G8AWS9"/>
<dbReference type="PATRIC" id="fig|1608419.3.peg.2151"/>
<evidence type="ECO:0000313" key="1">
    <source>
        <dbReference type="EMBL" id="KKZ13760.1"/>
    </source>
</evidence>
<sequence>MPTAKLEQGQEKTTLVFDTWAQIENENEELVVTWSDIALDDAELSMLSDLVERLNYLGRSESWIEGRVMRNDEAIPEANCFAEGHDDVPDRNWEQVALLAPESAKTYKTWRATRLEEELIHLPLPAGTKPTRKLLNEREKIKKIYPDDLLDCLQKDTTWLREHGWSRPPGSRRVFYWRRSDAIFISARKIKIVAQSRQRVRAMLLSLTNNSRNDHALPPVTRALPQAELLHRALICIAAKIGNVPEELTGRDETGKPLQGAHAHAHINPLDLDGDGHLDHILVWATSGLDIKAQAAIRAARKTFTKGGIEPLRLALAATGDFEDLVKLVDEYGRYHHGQRIARLTEPVSNWQSVTPFVPPRYIKMRGKNSLEGQIRSELSTRGFPNPTSVIVLAPSTQHQSVVPESGTVDKNGTTTWNHFRHFKLVRQRGPQPVLNCWFAIRLEFESRVRGPIAIGYGSHFGLGLFEHCGDDKL</sequence>
<accession>A0A0G8AWS9</accession>
<proteinExistence type="predicted"/>
<evidence type="ECO:0000313" key="2">
    <source>
        <dbReference type="Proteomes" id="UP000035037"/>
    </source>
</evidence>
<dbReference type="EMBL" id="JYFQ01000070">
    <property type="protein sequence ID" value="KKZ13760.1"/>
    <property type="molecule type" value="Genomic_DNA"/>
</dbReference>
<reference evidence="1 2" key="2">
    <citation type="submission" date="2015-05" db="EMBL/GenBank/DDBJ databases">
        <title>Lifestyle Evolution in Cyanobacterial Symbionts of Sponges.</title>
        <authorList>
            <person name="Burgsdorf I."/>
            <person name="Slaby B.M."/>
            <person name="Handley K.M."/>
            <person name="Haber M."/>
            <person name="Blom J."/>
            <person name="Marshall C.W."/>
            <person name="Gilbert J.A."/>
            <person name="Hentschel U."/>
            <person name="Steindler L."/>
        </authorList>
    </citation>
    <scope>NUCLEOTIDE SEQUENCE [LARGE SCALE GENOMIC DNA]</scope>
    <source>
        <strain evidence="1">15L</strain>
    </source>
</reference>
<name>A0A0G8AWS9_9SYNE</name>